<proteinExistence type="predicted"/>
<evidence type="ECO:0000313" key="3">
    <source>
        <dbReference type="Proteomes" id="UP000814243"/>
    </source>
</evidence>
<dbReference type="EMBL" id="JACEFF010000190">
    <property type="protein sequence ID" value="KAH9642395.1"/>
    <property type="molecule type" value="Genomic_DNA"/>
</dbReference>
<accession>A0A922SLM7</accession>
<name>A0A922SLM7_SPOEX</name>
<feature type="compositionally biased region" description="Polar residues" evidence="1">
    <location>
        <begin position="34"/>
        <end position="46"/>
    </location>
</feature>
<reference evidence="2" key="1">
    <citation type="journal article" date="2021" name="G3 (Bethesda)">
        <title>Genome and transcriptome analysis of the beet armyworm Spodoptera exigua reveals targets for pest control. .</title>
        <authorList>
            <person name="Simon S."/>
            <person name="Breeschoten T."/>
            <person name="Jansen H.J."/>
            <person name="Dirks R.P."/>
            <person name="Schranz M.E."/>
            <person name="Ros V.I.D."/>
        </authorList>
    </citation>
    <scope>NUCLEOTIDE SEQUENCE</scope>
    <source>
        <strain evidence="2">TB_SE_WUR_2020</strain>
    </source>
</reference>
<comment type="caution">
    <text evidence="2">The sequence shown here is derived from an EMBL/GenBank/DDBJ whole genome shotgun (WGS) entry which is preliminary data.</text>
</comment>
<organism evidence="2 3">
    <name type="scientific">Spodoptera exigua</name>
    <name type="common">Beet armyworm</name>
    <name type="synonym">Noctua fulgens</name>
    <dbReference type="NCBI Taxonomy" id="7107"/>
    <lineage>
        <taxon>Eukaryota</taxon>
        <taxon>Metazoa</taxon>
        <taxon>Ecdysozoa</taxon>
        <taxon>Arthropoda</taxon>
        <taxon>Hexapoda</taxon>
        <taxon>Insecta</taxon>
        <taxon>Pterygota</taxon>
        <taxon>Neoptera</taxon>
        <taxon>Endopterygota</taxon>
        <taxon>Lepidoptera</taxon>
        <taxon>Glossata</taxon>
        <taxon>Ditrysia</taxon>
        <taxon>Noctuoidea</taxon>
        <taxon>Noctuidae</taxon>
        <taxon>Amphipyrinae</taxon>
        <taxon>Spodoptera</taxon>
    </lineage>
</organism>
<feature type="compositionally biased region" description="Basic and acidic residues" evidence="1">
    <location>
        <begin position="23"/>
        <end position="33"/>
    </location>
</feature>
<dbReference type="AlphaFoldDB" id="A0A922SLM7"/>
<evidence type="ECO:0000313" key="2">
    <source>
        <dbReference type="EMBL" id="KAH9642395.1"/>
    </source>
</evidence>
<sequence>MYIAAEAGAKIGVQGKPTNQAEKAQKGAKDNQKANDATSGQMNKKATQARADDEDAEIQQRMITNLLSRLGSITQDPVMRPMLYGSDDSMFNVDRPTVLHSENNSDIDYIVLPI</sequence>
<protein>
    <submittedName>
        <fullName evidence="2">Uncharacterized protein</fullName>
    </submittedName>
</protein>
<gene>
    <name evidence="2" type="ORF">HF086_004927</name>
</gene>
<dbReference type="Proteomes" id="UP000814243">
    <property type="component" value="Unassembled WGS sequence"/>
</dbReference>
<feature type="region of interest" description="Disordered" evidence="1">
    <location>
        <begin position="13"/>
        <end position="55"/>
    </location>
</feature>
<evidence type="ECO:0000256" key="1">
    <source>
        <dbReference type="SAM" id="MobiDB-lite"/>
    </source>
</evidence>